<evidence type="ECO:0000256" key="5">
    <source>
        <dbReference type="ARBA" id="ARBA00022801"/>
    </source>
</evidence>
<evidence type="ECO:0000256" key="8">
    <source>
        <dbReference type="RuleBase" id="RU003355"/>
    </source>
</evidence>
<dbReference type="Proteomes" id="UP001490330">
    <property type="component" value="Unassembled WGS sequence"/>
</dbReference>
<evidence type="ECO:0000256" key="4">
    <source>
        <dbReference type="ARBA" id="ARBA00022729"/>
    </source>
</evidence>
<proteinExistence type="inferred from homology"/>
<comment type="caution">
    <text evidence="13">The sequence shown here is derived from an EMBL/GenBank/DDBJ whole genome shotgun (WGS) entry which is preliminary data.</text>
</comment>
<dbReference type="Pfam" id="PF02225">
    <property type="entry name" value="PA"/>
    <property type="match status" value="1"/>
</dbReference>
<evidence type="ECO:0000256" key="7">
    <source>
        <dbReference type="PROSITE-ProRule" id="PRU01240"/>
    </source>
</evidence>
<reference evidence="13 14" key="1">
    <citation type="submission" date="2024-06" db="EMBL/GenBank/DDBJ databases">
        <title>The Natural Products Discovery Center: Release of the First 8490 Sequenced Strains for Exploring Actinobacteria Biosynthetic Diversity.</title>
        <authorList>
            <person name="Kalkreuter E."/>
            <person name="Kautsar S.A."/>
            <person name="Yang D."/>
            <person name="Bader C.D."/>
            <person name="Teijaro C.N."/>
            <person name="Fluegel L."/>
            <person name="Davis C.M."/>
            <person name="Simpson J.R."/>
            <person name="Lauterbach L."/>
            <person name="Steele A.D."/>
            <person name="Gui C."/>
            <person name="Meng S."/>
            <person name="Li G."/>
            <person name="Viehrig K."/>
            <person name="Ye F."/>
            <person name="Su P."/>
            <person name="Kiefer A.F."/>
            <person name="Nichols A."/>
            <person name="Cepeda A.J."/>
            <person name="Yan W."/>
            <person name="Fan B."/>
            <person name="Jiang Y."/>
            <person name="Adhikari A."/>
            <person name="Zheng C.-J."/>
            <person name="Schuster L."/>
            <person name="Cowan T.M."/>
            <person name="Smanski M.J."/>
            <person name="Chevrette M.G."/>
            <person name="De Carvalho L.P.S."/>
            <person name="Shen B."/>
        </authorList>
    </citation>
    <scope>NUCLEOTIDE SEQUENCE [LARGE SCALE GENOMIC DNA]</scope>
    <source>
        <strain evidence="13 14">NPDC000632</strain>
    </source>
</reference>
<feature type="active site" description="Charge relay system" evidence="7">
    <location>
        <position position="457"/>
    </location>
</feature>
<keyword evidence="14" id="KW-1185">Reference proteome</keyword>
<dbReference type="InterPro" id="IPR003137">
    <property type="entry name" value="PA_domain"/>
</dbReference>
<dbReference type="InterPro" id="IPR023828">
    <property type="entry name" value="Peptidase_S8_Ser-AS"/>
</dbReference>
<dbReference type="InterPro" id="IPR017296">
    <property type="entry name" value="Peptidase_S8A_SAM-P45"/>
</dbReference>
<dbReference type="Gene3D" id="3.40.50.200">
    <property type="entry name" value="Peptidase S8/S53 domain"/>
    <property type="match status" value="1"/>
</dbReference>
<dbReference type="EMBL" id="JBEPCV010000031">
    <property type="protein sequence ID" value="MER6907424.1"/>
    <property type="molecule type" value="Genomic_DNA"/>
</dbReference>
<dbReference type="PIRSF" id="PIRSF037852">
    <property type="entry name" value="Subtilisin_rel_SAV5721"/>
    <property type="match status" value="1"/>
</dbReference>
<dbReference type="InterPro" id="IPR046450">
    <property type="entry name" value="PA_dom_sf"/>
</dbReference>
<accession>A0ABV1VMZ4</accession>
<keyword evidence="3 7" id="KW-0645">Protease</keyword>
<dbReference type="PRINTS" id="PR00723">
    <property type="entry name" value="SUBTILISIN"/>
</dbReference>
<organism evidence="13 14">
    <name type="scientific">Streptomyces flaveolus</name>
    <dbReference type="NCBI Taxonomy" id="67297"/>
    <lineage>
        <taxon>Bacteria</taxon>
        <taxon>Bacillati</taxon>
        <taxon>Actinomycetota</taxon>
        <taxon>Actinomycetes</taxon>
        <taxon>Kitasatosporales</taxon>
        <taxon>Streptomycetaceae</taxon>
        <taxon>Streptomyces</taxon>
    </lineage>
</organism>
<dbReference type="InterPro" id="IPR036852">
    <property type="entry name" value="Peptidase_S8/S53_dom_sf"/>
</dbReference>
<comment type="similarity">
    <text evidence="1 7 8">Belongs to the peptidase S8 family.</text>
</comment>
<evidence type="ECO:0000256" key="6">
    <source>
        <dbReference type="ARBA" id="ARBA00022825"/>
    </source>
</evidence>
<keyword evidence="4 10" id="KW-0732">Signal</keyword>
<sequence>MKRHPRCWSTAAVAAASVLVFTGPFSVRAVAGPGSPPTLAAHETPSSTGVPTGEHTVTLITGDVVTTRCQGSGGGGGTVTVRDADGKPTRSRLTEADGDLFVYPESALPFVAKGSLDRELFNVTDLIADGYDDASRERLPLIVSYRNAAARRTAAVPDGARKVRDLASVQGAALSADRARAAEFWRSVTGENAVDEGVGDAPADAVFRDGVAHIWLDAPVEADLADSTAQIGAPRAWASGNTGQGVEVAVLDTGVDAGHPDLADRIAARQSFVPDENTDDHDGHGTHVASTIAGTGAASDGKEKGVAPGARLSIGKVLDNSGRGQISWTLAAMEWATVERHAKIVNMSLGSSEQSDGSDPMSQAVDRLSAQTGALFVVAAGNGGEAGTIGAPGVATSALTVGAVDATDTVAPFSSQGPRVDGALKPEITAPGVGVLAANSSFAAGSNGAYRTLSGTSMATPHVAGAAALLAAARPGLTGSALKDVLVSSSHRTPQYDVFQAGSGRVDADAAVRAGVYASATAYAPGSSPVPVRRPVTYTNATGAAVTLDLSVAATHAPEGMFRLSASRVTVPAHGTADVTLTIDGSGSAGGRTYSGQILASDAAARYVAHTAVSVGPVRHKLTVHFKDADGNPVPGVFDLLRSGDSESLPVLVGDSGTTEMYLPEDTYSALAYKTVPGVHGPHSWGMALLGDPDVRLTEDTTVTFDAGRIERIETTVPQRTEATYQRLDYQRSMGGMTYRTGMETQTAYDSLWAQPTTHKVTHGDFLVNARWRKEQPALSVSTRTTDFTDVLRQDGVTALPKGTRELPLVFAGNGAAAEYARLDARGKAVVVRRDDDVADGVQAANAVAAGAKLLLVVNNEDGRALRGYGEPFGPPVALDVALLSTDEGEKLAAQAKVRGARVTVTSEPVSPYLYDLLASWHNEIPTRMTTRAESRTLARVDVAFDSPLPGGSGGEFRYDWIPGSGWTFGGPQPEPVSGTRTDWVSTGDYRWNQEAYAGGVIYEIGAKTAYRPGSRQSEEWFGPIERPHLNDAYRSPLRVGDSMAIDVPAWGSRDHIGLGQDDTGATTQHMTLSQGGTTLGEGVFSLVEGKAPGPGRLPYRLVVTGERKAPFTPYSSATRTQWDFVSAAAADPEAESVLPLVQLDYRVEVDGAGRAKRHTTLTVTAAHLPDAAHVGRLGAPALELSYDDGRTWHRADRAGDGGFRLDAPSRAEFVTVRASARDTVGNTIHQTVTRAFGLR</sequence>
<feature type="domain" description="PA" evidence="12">
    <location>
        <begin position="807"/>
        <end position="892"/>
    </location>
</feature>
<dbReference type="PROSITE" id="PS00136">
    <property type="entry name" value="SUBTILASE_ASP"/>
    <property type="match status" value="1"/>
</dbReference>
<feature type="signal peptide" evidence="10">
    <location>
        <begin position="1"/>
        <end position="31"/>
    </location>
</feature>
<dbReference type="InterPro" id="IPR023827">
    <property type="entry name" value="Peptidase_S8_Asp-AS"/>
</dbReference>
<dbReference type="Pfam" id="PF00082">
    <property type="entry name" value="Peptidase_S8"/>
    <property type="match status" value="1"/>
</dbReference>
<gene>
    <name evidence="13" type="ORF">ABT322_27600</name>
</gene>
<evidence type="ECO:0000259" key="12">
    <source>
        <dbReference type="Pfam" id="PF02225"/>
    </source>
</evidence>
<evidence type="ECO:0000256" key="10">
    <source>
        <dbReference type="SAM" id="SignalP"/>
    </source>
</evidence>
<evidence type="ECO:0000256" key="1">
    <source>
        <dbReference type="ARBA" id="ARBA00011073"/>
    </source>
</evidence>
<dbReference type="PROSITE" id="PS51892">
    <property type="entry name" value="SUBTILASE"/>
    <property type="match status" value="1"/>
</dbReference>
<dbReference type="PANTHER" id="PTHR43399">
    <property type="entry name" value="SUBTILISIN-RELATED"/>
    <property type="match status" value="1"/>
</dbReference>
<dbReference type="Gene3D" id="3.50.30.30">
    <property type="match status" value="1"/>
</dbReference>
<dbReference type="InterPro" id="IPR015500">
    <property type="entry name" value="Peptidase_S8_subtilisin-rel"/>
</dbReference>
<dbReference type="SUPFAM" id="SSF52743">
    <property type="entry name" value="Subtilisin-like"/>
    <property type="match status" value="1"/>
</dbReference>
<feature type="active site" description="Charge relay system" evidence="7">
    <location>
        <position position="284"/>
    </location>
</feature>
<keyword evidence="5 7" id="KW-0378">Hydrolase</keyword>
<dbReference type="RefSeq" id="WP_350721943.1">
    <property type="nucleotide sequence ID" value="NZ_JBEPCO010000032.1"/>
</dbReference>
<keyword evidence="6 7" id="KW-0720">Serine protease</keyword>
<evidence type="ECO:0000256" key="2">
    <source>
        <dbReference type="ARBA" id="ARBA00022525"/>
    </source>
</evidence>
<feature type="domain" description="Peptidase S8/S53" evidence="11">
    <location>
        <begin position="243"/>
        <end position="496"/>
    </location>
</feature>
<dbReference type="InterPro" id="IPR000209">
    <property type="entry name" value="Peptidase_S8/S53_dom"/>
</dbReference>
<evidence type="ECO:0000256" key="3">
    <source>
        <dbReference type="ARBA" id="ARBA00022670"/>
    </source>
</evidence>
<evidence type="ECO:0000256" key="9">
    <source>
        <dbReference type="SAM" id="MobiDB-lite"/>
    </source>
</evidence>
<dbReference type="InterPro" id="IPR051048">
    <property type="entry name" value="Peptidase_S8/S53_subtilisin"/>
</dbReference>
<dbReference type="PROSITE" id="PS00137">
    <property type="entry name" value="SUBTILASE_HIS"/>
    <property type="match status" value="1"/>
</dbReference>
<dbReference type="InterPro" id="IPR022398">
    <property type="entry name" value="Peptidase_S8_His-AS"/>
</dbReference>
<feature type="region of interest" description="Disordered" evidence="9">
    <location>
        <begin position="276"/>
        <end position="305"/>
    </location>
</feature>
<name>A0ABV1VMZ4_9ACTN</name>
<dbReference type="PANTHER" id="PTHR43399:SF4">
    <property type="entry name" value="CELL WALL-ASSOCIATED PROTEASE"/>
    <property type="match status" value="1"/>
</dbReference>
<dbReference type="PROSITE" id="PS00138">
    <property type="entry name" value="SUBTILASE_SER"/>
    <property type="match status" value="1"/>
</dbReference>
<dbReference type="SUPFAM" id="SSF52025">
    <property type="entry name" value="PA domain"/>
    <property type="match status" value="1"/>
</dbReference>
<evidence type="ECO:0000259" key="11">
    <source>
        <dbReference type="Pfam" id="PF00082"/>
    </source>
</evidence>
<feature type="chain" id="PRO_5046672414" evidence="10">
    <location>
        <begin position="32"/>
        <end position="1240"/>
    </location>
</feature>
<evidence type="ECO:0000313" key="13">
    <source>
        <dbReference type="EMBL" id="MER6907424.1"/>
    </source>
</evidence>
<evidence type="ECO:0000313" key="14">
    <source>
        <dbReference type="Proteomes" id="UP001490330"/>
    </source>
</evidence>
<feature type="active site" description="Charge relay system" evidence="7">
    <location>
        <position position="252"/>
    </location>
</feature>
<protein>
    <submittedName>
        <fullName evidence="13">S8 family serine peptidase</fullName>
    </submittedName>
</protein>
<keyword evidence="2" id="KW-0964">Secreted</keyword>